<gene>
    <name evidence="2" type="ORF">ANN_14399</name>
</gene>
<reference evidence="2 3" key="1">
    <citation type="journal article" date="2022" name="Allergy">
        <title>Genome assembly and annotation of Periplaneta americana reveal a comprehensive cockroach allergen profile.</title>
        <authorList>
            <person name="Wang L."/>
            <person name="Xiong Q."/>
            <person name="Saelim N."/>
            <person name="Wang L."/>
            <person name="Nong W."/>
            <person name="Wan A.T."/>
            <person name="Shi M."/>
            <person name="Liu X."/>
            <person name="Cao Q."/>
            <person name="Hui J.H.L."/>
            <person name="Sookrung N."/>
            <person name="Leung T.F."/>
            <person name="Tungtrongchitr A."/>
            <person name="Tsui S.K.W."/>
        </authorList>
    </citation>
    <scope>NUCLEOTIDE SEQUENCE [LARGE SCALE GENOMIC DNA]</scope>
    <source>
        <strain evidence="2">PWHHKU_190912</strain>
    </source>
</reference>
<keyword evidence="3" id="KW-1185">Reference proteome</keyword>
<evidence type="ECO:0000313" key="2">
    <source>
        <dbReference type="EMBL" id="KAJ4438454.1"/>
    </source>
</evidence>
<keyword evidence="1" id="KW-0812">Transmembrane</keyword>
<evidence type="ECO:0000256" key="1">
    <source>
        <dbReference type="SAM" id="Phobius"/>
    </source>
</evidence>
<protein>
    <submittedName>
        <fullName evidence="2">Uncharacterized protein</fullName>
    </submittedName>
</protein>
<proteinExistence type="predicted"/>
<organism evidence="2 3">
    <name type="scientific">Periplaneta americana</name>
    <name type="common">American cockroach</name>
    <name type="synonym">Blatta americana</name>
    <dbReference type="NCBI Taxonomy" id="6978"/>
    <lineage>
        <taxon>Eukaryota</taxon>
        <taxon>Metazoa</taxon>
        <taxon>Ecdysozoa</taxon>
        <taxon>Arthropoda</taxon>
        <taxon>Hexapoda</taxon>
        <taxon>Insecta</taxon>
        <taxon>Pterygota</taxon>
        <taxon>Neoptera</taxon>
        <taxon>Polyneoptera</taxon>
        <taxon>Dictyoptera</taxon>
        <taxon>Blattodea</taxon>
        <taxon>Blattoidea</taxon>
        <taxon>Blattidae</taxon>
        <taxon>Blattinae</taxon>
        <taxon>Periplaneta</taxon>
    </lineage>
</organism>
<name>A0ABQ8SXA2_PERAM</name>
<sequence>MAGLCEGGNEPPVSLKAIFPLWFLPRFSTAVGLKPDGLWRVLGINPFDLITWLGFSDVFPNQKANAGFLNAFLYDGAWIYPIYKVLDSWPLRIAFFVVSTGFLLALYVLGELLNSKLVGDNAGEMSPGSSTESYPAFARIGLRENPGKTSTSTLQLSDSLLATNFKESFDVVSSCLLVSARDRRAASDSVCTRVYISYDIFRKHEDIQLVIDGRSVGSSGRSIGSSAGCPAFGLTNIRPFTVPVDGKRPSLELQCHIPNMDYYAAS</sequence>
<keyword evidence="1" id="KW-0472">Membrane</keyword>
<evidence type="ECO:0000313" key="3">
    <source>
        <dbReference type="Proteomes" id="UP001148838"/>
    </source>
</evidence>
<accession>A0ABQ8SXA2</accession>
<keyword evidence="1" id="KW-1133">Transmembrane helix</keyword>
<feature type="transmembrane region" description="Helical" evidence="1">
    <location>
        <begin position="89"/>
        <end position="109"/>
    </location>
</feature>
<dbReference type="Proteomes" id="UP001148838">
    <property type="component" value="Unassembled WGS sequence"/>
</dbReference>
<comment type="caution">
    <text evidence="2">The sequence shown here is derived from an EMBL/GenBank/DDBJ whole genome shotgun (WGS) entry which is preliminary data.</text>
</comment>
<dbReference type="EMBL" id="JAJSOF020000019">
    <property type="protein sequence ID" value="KAJ4438454.1"/>
    <property type="molecule type" value="Genomic_DNA"/>
</dbReference>